<dbReference type="InterPro" id="IPR047951">
    <property type="entry name" value="Transpos_ISL3"/>
</dbReference>
<organism evidence="3">
    <name type="scientific">marine sediment metagenome</name>
    <dbReference type="NCBI Taxonomy" id="412755"/>
    <lineage>
        <taxon>unclassified sequences</taxon>
        <taxon>metagenomes</taxon>
        <taxon>ecological metagenomes</taxon>
    </lineage>
</organism>
<dbReference type="NCBIfam" id="NF033550">
    <property type="entry name" value="transpos_ISL3"/>
    <property type="match status" value="1"/>
</dbReference>
<evidence type="ECO:0000259" key="1">
    <source>
        <dbReference type="Pfam" id="PF01610"/>
    </source>
</evidence>
<accession>A0A0F9U8H6</accession>
<gene>
    <name evidence="3" type="ORF">LCGC14_0236570</name>
</gene>
<sequence length="401" mass="46825">MTSASVWNLFWKGFAPASHELLDERTLLIRLRHDQEHSPVCDRCGLPCLLIHDVNWRRVRESPIMQYRIELDVPVRRLRCSRCGPSRERIDWLPGRSRITQTLRHWVENLVRMLPISHVAKLLRINWHTVKRIDMERLKRDVPEPDRGRLRRLMMDEFALHKGHRYATVVACADTQQVVWIGEGRSREAIRPFFEWLGDAREQIEAVAMDMNSAFDLEVKEQCDNAVVVYDLFHVVAKYGREVVDRVRVDQANQLRDDKAARKVIKNSRWLLLRNADNLSPEQAVKLEELLAANASLATVYILKDQLKTLWFARNEVCARNALQEWSEMAFGSGIDALERFARRLTPYLEGIISSAQHRLNTSVLEGMNNRIKVIKRMAYGYRDTAYFFLKIRAAFPGKVR</sequence>
<dbReference type="Pfam" id="PF13542">
    <property type="entry name" value="HTH_Tnp_ISL3"/>
    <property type="match status" value="1"/>
</dbReference>
<dbReference type="AlphaFoldDB" id="A0A0F9U8H6"/>
<comment type="caution">
    <text evidence="3">The sequence shown here is derived from an EMBL/GenBank/DDBJ whole genome shotgun (WGS) entry which is preliminary data.</text>
</comment>
<dbReference type="EMBL" id="LAZR01000117">
    <property type="protein sequence ID" value="KKN89525.1"/>
    <property type="molecule type" value="Genomic_DNA"/>
</dbReference>
<feature type="domain" description="Transposase IS204/IS1001/IS1096/IS1165 helix-turn-helix" evidence="2">
    <location>
        <begin position="88"/>
        <end position="135"/>
    </location>
</feature>
<feature type="domain" description="Transposase IS204/IS1001/IS1096/IS1165 DDE" evidence="1">
    <location>
        <begin position="153"/>
        <end position="392"/>
    </location>
</feature>
<evidence type="ECO:0008006" key="4">
    <source>
        <dbReference type="Google" id="ProtNLM"/>
    </source>
</evidence>
<evidence type="ECO:0000313" key="3">
    <source>
        <dbReference type="EMBL" id="KKN89525.1"/>
    </source>
</evidence>
<dbReference type="InterPro" id="IPR032877">
    <property type="entry name" value="Transposase_HTH"/>
</dbReference>
<protein>
    <recommendedName>
        <fullName evidence="4">Transposase IS204/IS1001/IS1096/IS1165 DDE domain-containing protein</fullName>
    </recommendedName>
</protein>
<dbReference type="Pfam" id="PF01610">
    <property type="entry name" value="DDE_Tnp_ISL3"/>
    <property type="match status" value="1"/>
</dbReference>
<reference evidence="3" key="1">
    <citation type="journal article" date="2015" name="Nature">
        <title>Complex archaea that bridge the gap between prokaryotes and eukaryotes.</title>
        <authorList>
            <person name="Spang A."/>
            <person name="Saw J.H."/>
            <person name="Jorgensen S.L."/>
            <person name="Zaremba-Niedzwiedzka K."/>
            <person name="Martijn J."/>
            <person name="Lind A.E."/>
            <person name="van Eijk R."/>
            <person name="Schleper C."/>
            <person name="Guy L."/>
            <person name="Ettema T.J."/>
        </authorList>
    </citation>
    <scope>NUCLEOTIDE SEQUENCE</scope>
</reference>
<dbReference type="PANTHER" id="PTHR33498:SF1">
    <property type="entry name" value="TRANSPOSASE FOR INSERTION SEQUENCE ELEMENT IS1557"/>
    <property type="match status" value="1"/>
</dbReference>
<dbReference type="InterPro" id="IPR002560">
    <property type="entry name" value="Transposase_DDE"/>
</dbReference>
<dbReference type="PANTHER" id="PTHR33498">
    <property type="entry name" value="TRANSPOSASE FOR INSERTION SEQUENCE ELEMENT IS1557"/>
    <property type="match status" value="1"/>
</dbReference>
<proteinExistence type="predicted"/>
<name>A0A0F9U8H6_9ZZZZ</name>
<evidence type="ECO:0000259" key="2">
    <source>
        <dbReference type="Pfam" id="PF13542"/>
    </source>
</evidence>